<evidence type="ECO:0000313" key="1">
    <source>
        <dbReference type="EMBL" id="KAF7346267.1"/>
    </source>
</evidence>
<dbReference type="OrthoDB" id="412383at2759"/>
<comment type="caution">
    <text evidence="1">The sequence shown here is derived from an EMBL/GenBank/DDBJ whole genome shotgun (WGS) entry which is preliminary data.</text>
</comment>
<evidence type="ECO:0000313" key="2">
    <source>
        <dbReference type="Proteomes" id="UP000623467"/>
    </source>
</evidence>
<proteinExistence type="predicted"/>
<keyword evidence="2" id="KW-1185">Reference proteome</keyword>
<organism evidence="1 2">
    <name type="scientific">Mycena sanguinolenta</name>
    <dbReference type="NCBI Taxonomy" id="230812"/>
    <lineage>
        <taxon>Eukaryota</taxon>
        <taxon>Fungi</taxon>
        <taxon>Dikarya</taxon>
        <taxon>Basidiomycota</taxon>
        <taxon>Agaricomycotina</taxon>
        <taxon>Agaricomycetes</taxon>
        <taxon>Agaricomycetidae</taxon>
        <taxon>Agaricales</taxon>
        <taxon>Marasmiineae</taxon>
        <taxon>Mycenaceae</taxon>
        <taxon>Mycena</taxon>
    </lineage>
</organism>
<accession>A0A8H6XTS1</accession>
<protein>
    <submittedName>
        <fullName evidence="1">Inosine monophosphate dehydrogenase</fullName>
    </submittedName>
</protein>
<sequence>MEVVQIERRPGGANFEDVRELVSCQHGKVVDENGEPDYRIRTARIAMGL</sequence>
<name>A0A8H6XTS1_9AGAR</name>
<gene>
    <name evidence="1" type="ORF">MSAN_01853900</name>
</gene>
<reference evidence="1" key="1">
    <citation type="submission" date="2020-05" db="EMBL/GenBank/DDBJ databases">
        <title>Mycena genomes resolve the evolution of fungal bioluminescence.</title>
        <authorList>
            <person name="Tsai I.J."/>
        </authorList>
    </citation>
    <scope>NUCLEOTIDE SEQUENCE</scope>
    <source>
        <strain evidence="1">160909Yilan</strain>
    </source>
</reference>
<dbReference type="AlphaFoldDB" id="A0A8H6XTS1"/>
<dbReference type="EMBL" id="JACAZH010000019">
    <property type="protein sequence ID" value="KAF7346267.1"/>
    <property type="molecule type" value="Genomic_DNA"/>
</dbReference>
<dbReference type="Proteomes" id="UP000623467">
    <property type="component" value="Unassembled WGS sequence"/>
</dbReference>